<dbReference type="PANTHER" id="PTHR30087:SF1">
    <property type="entry name" value="HYPOTHETICAL CYTOSOLIC PROTEIN"/>
    <property type="match status" value="1"/>
</dbReference>
<dbReference type="Pfam" id="PF04463">
    <property type="entry name" value="2-thiour_desulf"/>
    <property type="match status" value="1"/>
</dbReference>
<gene>
    <name evidence="1" type="ORF">KL86APRO_20073</name>
</gene>
<organism evidence="1">
    <name type="scientific">uncultured Alphaproteobacteria bacterium</name>
    <dbReference type="NCBI Taxonomy" id="91750"/>
    <lineage>
        <taxon>Bacteria</taxon>
        <taxon>Pseudomonadati</taxon>
        <taxon>Pseudomonadota</taxon>
        <taxon>Alphaproteobacteria</taxon>
        <taxon>environmental samples</taxon>
    </lineage>
</organism>
<evidence type="ECO:0000313" key="1">
    <source>
        <dbReference type="EMBL" id="SBW11096.1"/>
    </source>
</evidence>
<proteinExistence type="predicted"/>
<accession>A0A212KH76</accession>
<reference evidence="1" key="1">
    <citation type="submission" date="2016-04" db="EMBL/GenBank/DDBJ databases">
        <authorList>
            <person name="Evans L.H."/>
            <person name="Alamgir A."/>
            <person name="Owens N."/>
            <person name="Weber N.D."/>
            <person name="Virtaneva K."/>
            <person name="Barbian K."/>
            <person name="Babar A."/>
            <person name="Rosenke K."/>
        </authorList>
    </citation>
    <scope>NUCLEOTIDE SEQUENCE</scope>
    <source>
        <strain evidence="1">86</strain>
    </source>
</reference>
<dbReference type="EMBL" id="FLUO01000002">
    <property type="protein sequence ID" value="SBW11096.1"/>
    <property type="molecule type" value="Genomic_DNA"/>
</dbReference>
<sequence length="161" mass="16737">MRRILVSACLLGQPVRYNGNARTLSHPRLTQWSDEGRVVAFCPECAAGLPTPRPPAEIAPGDDAAAILAGTGRVRGRDGANLTGAFRAAAHLALETARAERCGFALLADRSPSCGCRRVYGGGFDGILRAGMGVTAALLARHGVRVFAETEIDALAAALDA</sequence>
<dbReference type="InterPro" id="IPR007553">
    <property type="entry name" value="2-thiour_desulf"/>
</dbReference>
<dbReference type="AlphaFoldDB" id="A0A212KH76"/>
<dbReference type="PANTHER" id="PTHR30087">
    <property type="entry name" value="INNER MEMBRANE PROTEIN"/>
    <property type="match status" value="1"/>
</dbReference>
<name>A0A212KH76_9PROT</name>
<protein>
    <submittedName>
        <fullName evidence="1">Uncharacterized protein</fullName>
    </submittedName>
</protein>